<feature type="compositionally biased region" description="Basic residues" evidence="1">
    <location>
        <begin position="1172"/>
        <end position="1184"/>
    </location>
</feature>
<accession>A0ABP0NBB3</accession>
<feature type="compositionally biased region" description="Basic and acidic residues" evidence="1">
    <location>
        <begin position="539"/>
        <end position="602"/>
    </location>
</feature>
<evidence type="ECO:0000313" key="3">
    <source>
        <dbReference type="Proteomes" id="UP001642464"/>
    </source>
</evidence>
<feature type="region of interest" description="Disordered" evidence="1">
    <location>
        <begin position="1166"/>
        <end position="1219"/>
    </location>
</feature>
<evidence type="ECO:0000256" key="1">
    <source>
        <dbReference type="SAM" id="MobiDB-lite"/>
    </source>
</evidence>
<protein>
    <submittedName>
        <fullName evidence="2">Dynein heavy chain-like protein PF11_0240</fullName>
    </submittedName>
</protein>
<feature type="region of interest" description="Disordered" evidence="1">
    <location>
        <begin position="706"/>
        <end position="732"/>
    </location>
</feature>
<feature type="compositionally biased region" description="Basic and acidic residues" evidence="1">
    <location>
        <begin position="1117"/>
        <end position="1131"/>
    </location>
</feature>
<dbReference type="EMBL" id="CAXAMM010027469">
    <property type="protein sequence ID" value="CAK9060891.1"/>
    <property type="molecule type" value="Genomic_DNA"/>
</dbReference>
<feature type="compositionally biased region" description="Acidic residues" evidence="1">
    <location>
        <begin position="235"/>
        <end position="259"/>
    </location>
</feature>
<sequence>MTTSGPGPVALSELQPMAPLVHRLSAVRALMSWYSPTSCDPKQMSQFILQHSERLLPRPSPQDVGRLQLKGVMYHGSHQIPIAEEELKSKTRQDKRYFWVPVQGTAQIAQRSTYGSSGSLIDADDADAFMENEPAEAKDQFREWLNSLDGQCAAIQALKERIAAKKAEVMSNIKAAEAAESEKEKANPLTGQGRKDNNMSKLKKLASQSAIPEAKEKVASPKASDQATAKVQEASDSETEIVIEEEEEEEMFEDDEPVDVENQKQKEEMKAGEQKKGKEAQEKQKAKELRAKEMKVQEDQKKAQEKKAEEMRAAEWKKAEEMRAAEEEKKAEELKAAEEMRTEEEKKAEELKAAEEKNAEEMRAAEEKKAHEKNVQNAKEMDAAEEKKANEEDEVKEGPEKKQADETLVGGQNAKRKQPDDKLVNAKKFRVSSHGSHFTQEITQLTFDQVLSVSQNLLPVAGKRWHAELDNWLLHLEEDAFRAIYDEGMSDPRVSDYEKAVTEENGESWTINTDGDQEFENLSGFIEWLVEKPSAASQDAKKAEENKPAEGTDTHKEDNKVKGEACGVKDEATSAKTNKKTDVKRKADEVIARAEELKREAQKAIVQSSQEAKEAHSDESQPNKSEKEQAEEDEQQRRRRLQVFGKEVAEGMRERKRMDPDLWESETRFHPECPQQEEFRQYLCLVEDAHEDEHCEEVDRLYSCLDQDSDSSDAGSTGKKRGKAEAQPKTKAVNEANAKLKWALALLVDNLKNLPMSDKYAASVKEDCDEKTTIVQESRAQEGLQNAPLLKIFGIFMNLPLYRPKATRLSRYLIFCIESNKLYSVQETLFPVLRRMVESFNMLTQIGIGDRRFLVSEVRGDQVFIRQIFSHKSMWTSHQICFRCAACTGGPLSYTNYDGEWANTLRSTREFVQDELPAEECPLVDLYFFNISVIKNCTLHVINLGLLGVANGSAFGMLLDLQWWGDTSSGYDEPMSKAFDAFTAWRKARKIYTSQPRFRPKALLRENYGFFLNCKGFNARVVCEWLRHTLVDLSASPQRHMDERSDLCLVAMILGCTARVELEELRLELTTLHQANEIERSGRQFLLAYKKLAAISLRPALLTRKLQLDLKNTLEEERKAKGEKSEAEPKKRATAKAKGKAKAKAKTKASAMEDIAERKAMESLTVAEPKPKAKSKGGRLRKMIRTPTPPSFRERMSESRKRVREASPKPAVSEEDSDIEIELAIEKAAQEINMEVADVKMSDCPTPKRRLFANDDEATAPASNVNAASADGHRPSEAEAPKAKRKPRARKSKDAEPEVDPPAAEAAPKAKAKAARKPRRKAIQIDVANEDLQDDLMRDIIRSNFTKVENLDLDSFKEFCMAMEKEADLKNSKTVPYWTRASSGVKWLAQPGAPQVAYFSVSDSNVTKSVSWNKRMLAMHASAVLFAVWIDQQDLFDIYTDSDDNRRFNLEMAKIKFNGQRALEGLNAKAQQMGYQGREYPVMFGLKMVELYDALVGTRTGMPTLPPRLPPLDETLAQALDQDEENDAESSWAEAELTAVVRYLRGGKSLQLPLDVRTVLPTRF</sequence>
<dbReference type="Proteomes" id="UP001642464">
    <property type="component" value="Unassembled WGS sequence"/>
</dbReference>
<feature type="compositionally biased region" description="Basic residues" evidence="1">
    <location>
        <begin position="1310"/>
        <end position="1320"/>
    </location>
</feature>
<feature type="compositionally biased region" description="Basic and acidic residues" evidence="1">
    <location>
        <begin position="1192"/>
        <end position="1207"/>
    </location>
</feature>
<dbReference type="PANTHER" id="PTHR23172">
    <property type="entry name" value="AUXILIN/CYCLIN G-ASSOCIATED KINASE-RELATED"/>
    <property type="match status" value="1"/>
</dbReference>
<name>A0ABP0NBB3_9DINO</name>
<feature type="region of interest" description="Disordered" evidence="1">
    <location>
        <begin position="1117"/>
        <end position="1152"/>
    </location>
</feature>
<organism evidence="2 3">
    <name type="scientific">Durusdinium trenchii</name>
    <dbReference type="NCBI Taxonomy" id="1381693"/>
    <lineage>
        <taxon>Eukaryota</taxon>
        <taxon>Sar</taxon>
        <taxon>Alveolata</taxon>
        <taxon>Dinophyceae</taxon>
        <taxon>Suessiales</taxon>
        <taxon>Symbiodiniaceae</taxon>
        <taxon>Durusdinium</taxon>
    </lineage>
</organism>
<proteinExistence type="predicted"/>
<feature type="region of interest" description="Disordered" evidence="1">
    <location>
        <begin position="177"/>
        <end position="422"/>
    </location>
</feature>
<reference evidence="2 3" key="1">
    <citation type="submission" date="2024-02" db="EMBL/GenBank/DDBJ databases">
        <authorList>
            <person name="Chen Y."/>
            <person name="Shah S."/>
            <person name="Dougan E. K."/>
            <person name="Thang M."/>
            <person name="Chan C."/>
        </authorList>
    </citation>
    <scope>NUCLEOTIDE SEQUENCE [LARGE SCALE GENOMIC DNA]</scope>
</reference>
<keyword evidence="3" id="KW-1185">Reference proteome</keyword>
<feature type="compositionally biased region" description="Basic and acidic residues" evidence="1">
    <location>
        <begin position="261"/>
        <end position="405"/>
    </location>
</feature>
<gene>
    <name evidence="2" type="ORF">SCF082_LOCUS31992</name>
</gene>
<comment type="caution">
    <text evidence="2">The sequence shown here is derived from an EMBL/GenBank/DDBJ whole genome shotgun (WGS) entry which is preliminary data.</text>
</comment>
<evidence type="ECO:0000313" key="2">
    <source>
        <dbReference type="EMBL" id="CAK9060891.1"/>
    </source>
</evidence>
<feature type="region of interest" description="Disordered" evidence="1">
    <location>
        <begin position="1247"/>
        <end position="1320"/>
    </location>
</feature>
<feature type="compositionally biased region" description="Basic and acidic residues" evidence="1">
    <location>
        <begin position="1271"/>
        <end position="1282"/>
    </location>
</feature>
<feature type="region of interest" description="Disordered" evidence="1">
    <location>
        <begin position="533"/>
        <end position="656"/>
    </location>
</feature>
<dbReference type="PANTHER" id="PTHR23172:SF87">
    <property type="entry name" value="CHAPERONE DNAJ-DOMAIN SUPERFAMILY PROTEIN"/>
    <property type="match status" value="1"/>
</dbReference>
<feature type="compositionally biased region" description="Basic and acidic residues" evidence="1">
    <location>
        <begin position="647"/>
        <end position="656"/>
    </location>
</feature>
<feature type="compositionally biased region" description="Basic residues" evidence="1">
    <location>
        <begin position="1132"/>
        <end position="1147"/>
    </location>
</feature>
<feature type="compositionally biased region" description="Basic and acidic residues" evidence="1">
    <location>
        <begin position="611"/>
        <end position="628"/>
    </location>
</feature>